<dbReference type="HOGENOM" id="CLU_093336_0_0_1"/>
<reference evidence="2" key="2">
    <citation type="submission" date="2010-04" db="EMBL/GenBank/DDBJ databases">
        <authorList>
            <person name="Buell R."/>
            <person name="Hamilton J."/>
            <person name="Hostetler J."/>
        </authorList>
    </citation>
    <scope>NUCLEOTIDE SEQUENCE [LARGE SCALE GENOMIC DNA]</scope>
    <source>
        <strain evidence="2">DAOM:BR144</strain>
    </source>
</reference>
<dbReference type="Proteomes" id="UP000019132">
    <property type="component" value="Unassembled WGS sequence"/>
</dbReference>
<evidence type="ECO:0000313" key="1">
    <source>
        <dbReference type="EnsemblProtists" id="PYU1_T014153"/>
    </source>
</evidence>
<dbReference type="AlphaFoldDB" id="K3XAA4"/>
<sequence>MLWALDETALDLFARRPARGFRTGLRFVDAAATADGFQPRQVVEVDGSSATPKMLVLLHAVAAFLLRSVDDAERATQEDERRAAGAAVASKGGEMDIEDLLVRANERVFLFDHEYEADASQLLQLLDARLRPRIFDSTARQAAARRAMDRVVVYHCRDTFQCLATLTNIHFELLDAATSPLLLVFNCIGSFHAMDKMTAKSVGDGLALTEQVFIFLKQFSRHHNPIIFASKATPGRECS</sequence>
<dbReference type="EMBL" id="ADOS01001529">
    <property type="status" value="NOT_ANNOTATED_CDS"/>
    <property type="molecule type" value="Genomic_DNA"/>
</dbReference>
<dbReference type="GO" id="GO:0005657">
    <property type="term" value="C:replication fork"/>
    <property type="evidence" value="ECO:0007669"/>
    <property type="project" value="InterPro"/>
</dbReference>
<dbReference type="GO" id="GO:0033063">
    <property type="term" value="C:Rad51B-Rad51C-Rad51D-XRCC2 complex"/>
    <property type="evidence" value="ECO:0007669"/>
    <property type="project" value="InterPro"/>
</dbReference>
<reference evidence="1" key="3">
    <citation type="submission" date="2015-02" db="UniProtKB">
        <authorList>
            <consortium name="EnsemblProtists"/>
        </authorList>
    </citation>
    <scope>IDENTIFICATION</scope>
    <source>
        <strain evidence="1">DAOM BR144</strain>
    </source>
</reference>
<dbReference type="EnsemblProtists" id="PYU1_T014153">
    <property type="protein sequence ID" value="PYU1_T014153"/>
    <property type="gene ID" value="PYU1_G014123"/>
</dbReference>
<evidence type="ECO:0000313" key="2">
    <source>
        <dbReference type="Proteomes" id="UP000019132"/>
    </source>
</evidence>
<dbReference type="GO" id="GO:0000724">
    <property type="term" value="P:double-strand break repair via homologous recombination"/>
    <property type="evidence" value="ECO:0007669"/>
    <property type="project" value="InterPro"/>
</dbReference>
<dbReference type="PANTHER" id="PTHR46644:SF2">
    <property type="entry name" value="DNA REPAIR PROTEIN XRCC2"/>
    <property type="match status" value="1"/>
</dbReference>
<dbReference type="InterPro" id="IPR027417">
    <property type="entry name" value="P-loop_NTPase"/>
</dbReference>
<dbReference type="Gene3D" id="3.40.50.300">
    <property type="entry name" value="P-loop containing nucleotide triphosphate hydrolases"/>
    <property type="match status" value="1"/>
</dbReference>
<dbReference type="eggNOG" id="ENOG502S5XD">
    <property type="taxonomic scope" value="Eukaryota"/>
</dbReference>
<dbReference type="InterPro" id="IPR030547">
    <property type="entry name" value="XRCC2"/>
</dbReference>
<accession>K3XAA4</accession>
<dbReference type="PANTHER" id="PTHR46644">
    <property type="entry name" value="DNA REPAIR PROTEIN XRCC2"/>
    <property type="match status" value="1"/>
</dbReference>
<name>K3XAA4_GLOUD</name>
<proteinExistence type="predicted"/>
<dbReference type="InParanoid" id="K3XAA4"/>
<dbReference type="VEuPathDB" id="FungiDB:PYU1_G014123"/>
<organism evidence="1 2">
    <name type="scientific">Globisporangium ultimum (strain ATCC 200006 / CBS 805.95 / DAOM BR144)</name>
    <name type="common">Pythium ultimum</name>
    <dbReference type="NCBI Taxonomy" id="431595"/>
    <lineage>
        <taxon>Eukaryota</taxon>
        <taxon>Sar</taxon>
        <taxon>Stramenopiles</taxon>
        <taxon>Oomycota</taxon>
        <taxon>Peronosporomycetes</taxon>
        <taxon>Pythiales</taxon>
        <taxon>Pythiaceae</taxon>
        <taxon>Globisporangium</taxon>
    </lineage>
</organism>
<dbReference type="OMA" id="LNHIHFQ"/>
<reference evidence="2" key="1">
    <citation type="journal article" date="2010" name="Genome Biol.">
        <title>Genome sequence of the necrotrophic plant pathogen Pythium ultimum reveals original pathogenicity mechanisms and effector repertoire.</title>
        <authorList>
            <person name="Levesque C.A."/>
            <person name="Brouwer H."/>
            <person name="Cano L."/>
            <person name="Hamilton J.P."/>
            <person name="Holt C."/>
            <person name="Huitema E."/>
            <person name="Raffaele S."/>
            <person name="Robideau G.P."/>
            <person name="Thines M."/>
            <person name="Win J."/>
            <person name="Zerillo M.M."/>
            <person name="Beakes G.W."/>
            <person name="Boore J.L."/>
            <person name="Busam D."/>
            <person name="Dumas B."/>
            <person name="Ferriera S."/>
            <person name="Fuerstenberg S.I."/>
            <person name="Gachon C.M."/>
            <person name="Gaulin E."/>
            <person name="Govers F."/>
            <person name="Grenville-Briggs L."/>
            <person name="Horner N."/>
            <person name="Hostetler J."/>
            <person name="Jiang R.H."/>
            <person name="Johnson J."/>
            <person name="Krajaejun T."/>
            <person name="Lin H."/>
            <person name="Meijer H.J."/>
            <person name="Moore B."/>
            <person name="Morris P."/>
            <person name="Phuntmart V."/>
            <person name="Puiu D."/>
            <person name="Shetty J."/>
            <person name="Stajich J.E."/>
            <person name="Tripathy S."/>
            <person name="Wawra S."/>
            <person name="van West P."/>
            <person name="Whitty B.R."/>
            <person name="Coutinho P.M."/>
            <person name="Henrissat B."/>
            <person name="Martin F."/>
            <person name="Thomas P.D."/>
            <person name="Tyler B.M."/>
            <person name="De Vries R.P."/>
            <person name="Kamoun S."/>
            <person name="Yandell M."/>
            <person name="Tisserat N."/>
            <person name="Buell C.R."/>
        </authorList>
    </citation>
    <scope>NUCLEOTIDE SEQUENCE</scope>
    <source>
        <strain evidence="2">DAOM:BR144</strain>
    </source>
</reference>
<keyword evidence="2" id="KW-1185">Reference proteome</keyword>
<protein>
    <submittedName>
        <fullName evidence="1">Uncharacterized protein</fullName>
    </submittedName>
</protein>